<dbReference type="InterPro" id="IPR004838">
    <property type="entry name" value="NHTrfase_class1_PyrdxlP-BS"/>
</dbReference>
<evidence type="ECO:0000256" key="2">
    <source>
        <dbReference type="ARBA" id="ARBA00007441"/>
    </source>
</evidence>
<evidence type="ECO:0000256" key="1">
    <source>
        <dbReference type="ARBA" id="ARBA00001933"/>
    </source>
</evidence>
<dbReference type="GO" id="GO:0006520">
    <property type="term" value="P:amino acid metabolic process"/>
    <property type="evidence" value="ECO:0007669"/>
    <property type="project" value="InterPro"/>
</dbReference>
<keyword evidence="4 6" id="KW-0808">Transferase</keyword>
<comment type="similarity">
    <text evidence="2 6">Belongs to the class-I pyridoxal-phosphate-dependent aminotransferase family.</text>
</comment>
<evidence type="ECO:0000256" key="6">
    <source>
        <dbReference type="RuleBase" id="RU000481"/>
    </source>
</evidence>
<dbReference type="AlphaFoldDB" id="A0A7W8DHF3"/>
<dbReference type="Pfam" id="PF00155">
    <property type="entry name" value="Aminotran_1_2"/>
    <property type="match status" value="1"/>
</dbReference>
<sequence length="402" mass="43650">MDIQSRLSDRVKSIKESPTIAISTKAKQMKAEGLNVIGFGAGEPDFDTPDHIKYAAIQGLVSGNTKYTPADGMVELKDAIIHKFQRDNNLKFSRANITVNVGAKHTLFNIYMALLNPGDEIIIAAPYWVSYPDMALICGAKPVIVETSEENNFCMTPDELEKAITPKTKAVVINSPSNPTGSGYSPEALKALADVIVKHDLICISDEIYEKLIYDDFKSMSIASIGDEIAKRTVIVNGLSKEWAMTGWRIGYAAANETLIKAIGNIQSQSTTNPTSFAQDGAIAALMGPQELIQPLVSAFDERRKYIVDRFNSIPGISCLRPQGAFYCFPNISGLFGKQTKEGKTISNSSDLAEYLIGEALVAVVPGIAFGAEGYMRLSYALGMSSIVEGLDRIEKAVNDLK</sequence>
<evidence type="ECO:0000256" key="4">
    <source>
        <dbReference type="ARBA" id="ARBA00022679"/>
    </source>
</evidence>
<keyword evidence="9" id="KW-1185">Reference proteome</keyword>
<accession>A0A7W8DHF3</accession>
<dbReference type="EMBL" id="JACHID010000010">
    <property type="protein sequence ID" value="MBB5022322.1"/>
    <property type="molecule type" value="Genomic_DNA"/>
</dbReference>
<dbReference type="InterPro" id="IPR015422">
    <property type="entry name" value="PyrdxlP-dep_Trfase_small"/>
</dbReference>
<reference evidence="8 9" key="1">
    <citation type="submission" date="2020-08" db="EMBL/GenBank/DDBJ databases">
        <title>Genomic Encyclopedia of Type Strains, Phase IV (KMG-IV): sequencing the most valuable type-strain genomes for metagenomic binning, comparative biology and taxonomic classification.</title>
        <authorList>
            <person name="Goeker M."/>
        </authorList>
    </citation>
    <scope>NUCLEOTIDE SEQUENCE [LARGE SCALE GENOMIC DNA]</scope>
    <source>
        <strain evidence="8 9">DSM 22071</strain>
    </source>
</reference>
<comment type="caution">
    <text evidence="8">The sequence shown here is derived from an EMBL/GenBank/DDBJ whole genome shotgun (WGS) entry which is preliminary data.</text>
</comment>
<evidence type="ECO:0000313" key="8">
    <source>
        <dbReference type="EMBL" id="MBB5022322.1"/>
    </source>
</evidence>
<evidence type="ECO:0000256" key="5">
    <source>
        <dbReference type="ARBA" id="ARBA00022898"/>
    </source>
</evidence>
<organism evidence="8 9">
    <name type="scientific">Desulfurispira natronophila</name>
    <dbReference type="NCBI Taxonomy" id="682562"/>
    <lineage>
        <taxon>Bacteria</taxon>
        <taxon>Pseudomonadati</taxon>
        <taxon>Chrysiogenota</taxon>
        <taxon>Chrysiogenia</taxon>
        <taxon>Chrysiogenales</taxon>
        <taxon>Chrysiogenaceae</taxon>
        <taxon>Desulfurispira</taxon>
    </lineage>
</organism>
<dbReference type="FunFam" id="3.40.640.10:FF:000033">
    <property type="entry name" value="Aspartate aminotransferase"/>
    <property type="match status" value="1"/>
</dbReference>
<evidence type="ECO:0000313" key="9">
    <source>
        <dbReference type="Proteomes" id="UP000528322"/>
    </source>
</evidence>
<comment type="cofactor">
    <cofactor evidence="1 6">
        <name>pyridoxal 5'-phosphate</name>
        <dbReference type="ChEBI" id="CHEBI:597326"/>
    </cofactor>
</comment>
<dbReference type="GO" id="GO:0008483">
    <property type="term" value="F:transaminase activity"/>
    <property type="evidence" value="ECO:0007669"/>
    <property type="project" value="UniProtKB-KW"/>
</dbReference>
<dbReference type="CDD" id="cd00609">
    <property type="entry name" value="AAT_like"/>
    <property type="match status" value="1"/>
</dbReference>
<gene>
    <name evidence="8" type="ORF">HNR37_001657</name>
</gene>
<dbReference type="InterPro" id="IPR015424">
    <property type="entry name" value="PyrdxlP-dep_Trfase"/>
</dbReference>
<keyword evidence="3 6" id="KW-0032">Aminotransferase</keyword>
<dbReference type="InterPro" id="IPR050596">
    <property type="entry name" value="AspAT/PAT-like"/>
</dbReference>
<evidence type="ECO:0000256" key="3">
    <source>
        <dbReference type="ARBA" id="ARBA00022576"/>
    </source>
</evidence>
<name>A0A7W8DHF3_9BACT</name>
<feature type="domain" description="Aminotransferase class I/classII large" evidence="7">
    <location>
        <begin position="35"/>
        <end position="384"/>
    </location>
</feature>
<dbReference type="InterPro" id="IPR015421">
    <property type="entry name" value="PyrdxlP-dep_Trfase_major"/>
</dbReference>
<protein>
    <recommendedName>
        <fullName evidence="6">Aminotransferase</fullName>
        <ecNumber evidence="6">2.6.1.-</ecNumber>
    </recommendedName>
</protein>
<dbReference type="Proteomes" id="UP000528322">
    <property type="component" value="Unassembled WGS sequence"/>
</dbReference>
<dbReference type="InterPro" id="IPR004839">
    <property type="entry name" value="Aminotransferase_I/II_large"/>
</dbReference>
<dbReference type="EC" id="2.6.1.-" evidence="6"/>
<keyword evidence="5" id="KW-0663">Pyridoxal phosphate</keyword>
<dbReference type="RefSeq" id="WP_183732642.1">
    <property type="nucleotide sequence ID" value="NZ_JACHID010000010.1"/>
</dbReference>
<dbReference type="PROSITE" id="PS00105">
    <property type="entry name" value="AA_TRANSFER_CLASS_1"/>
    <property type="match status" value="1"/>
</dbReference>
<dbReference type="PANTHER" id="PTHR46383:SF1">
    <property type="entry name" value="ASPARTATE AMINOTRANSFERASE"/>
    <property type="match status" value="1"/>
</dbReference>
<dbReference type="Gene3D" id="3.40.640.10">
    <property type="entry name" value="Type I PLP-dependent aspartate aminotransferase-like (Major domain)"/>
    <property type="match status" value="1"/>
</dbReference>
<proteinExistence type="inferred from homology"/>
<dbReference type="Gene3D" id="3.90.1150.10">
    <property type="entry name" value="Aspartate Aminotransferase, domain 1"/>
    <property type="match status" value="1"/>
</dbReference>
<dbReference type="SUPFAM" id="SSF53383">
    <property type="entry name" value="PLP-dependent transferases"/>
    <property type="match status" value="1"/>
</dbReference>
<dbReference type="GO" id="GO:0030170">
    <property type="term" value="F:pyridoxal phosphate binding"/>
    <property type="evidence" value="ECO:0007669"/>
    <property type="project" value="InterPro"/>
</dbReference>
<dbReference type="PANTHER" id="PTHR46383">
    <property type="entry name" value="ASPARTATE AMINOTRANSFERASE"/>
    <property type="match status" value="1"/>
</dbReference>
<evidence type="ECO:0000259" key="7">
    <source>
        <dbReference type="Pfam" id="PF00155"/>
    </source>
</evidence>